<organism evidence="2 3">
    <name type="scientific">Kouleothrix aurantiaca</name>
    <dbReference type="NCBI Taxonomy" id="186479"/>
    <lineage>
        <taxon>Bacteria</taxon>
        <taxon>Bacillati</taxon>
        <taxon>Chloroflexota</taxon>
        <taxon>Chloroflexia</taxon>
        <taxon>Chloroflexales</taxon>
        <taxon>Roseiflexineae</taxon>
        <taxon>Roseiflexaceae</taxon>
        <taxon>Kouleothrix</taxon>
    </lineage>
</organism>
<protein>
    <submittedName>
        <fullName evidence="2">Uncharacterized protein</fullName>
    </submittedName>
</protein>
<name>A0A0P9DEQ5_9CHLR</name>
<feature type="transmembrane region" description="Helical" evidence="1">
    <location>
        <begin position="38"/>
        <end position="56"/>
    </location>
</feature>
<dbReference type="Proteomes" id="UP000050509">
    <property type="component" value="Unassembled WGS sequence"/>
</dbReference>
<sequence>SRDSFIKNTAAGLVFWLVPYGLSLLLLPYVFYKGITTRAWPMILSWSALFFLGTGGTTPYPKMLLGGAFDVLTLDRFTFWATITQLPLLGEFVVSMRHGRLARYTREQFGDITWRLAQITLIVSYLLVSIFVANLTKFRKFQPDPINFQPIVTFLEKDQHSRWRYLTLGFGDQMAWLSAQTTASSVDGNYHSARRLPEMTSTPVERLEGAKYSGVPGIGSLQQFIAVPDKYNLKFIFSNDQFYDPLLFFSGWHRLQRLENGIMVWEREDIPPMPEVLPRKEIPYYQRVMWGIVPMSAIVSALIAFASPVWAPYFLWLLNLDEEGTGLSTGHQVRGRVWRLLGYWFMFVWQRISGFGRRAWLMSRIANVWRAIDGRLLRWSQLPVSDDTPPVRWQVWLDWARQLPRPRPATPTAQHIRLALLVLIVLTAGASAVNWYTNQLRTPAAVVQAYYDDLDFRRFTSAYARLDPATRPAYDQYLIDLSVTGGMVASYGKLNNVKVDTLAAEPERVELAAHTDWVTSLSTYQTTQNLTLMLHDGQWVIEPDAVDITVPPEQFFRRAEIGYVSTGRRRVTTKPTEFGDILDRPELQVLSSHLVKHNGRYSVVGELLNTSSDPSDVTVTAFLRDADGKELIRYNAQEAMVHKLLPKEVTPFRVDFEGVAGAVLSDTLDLKNFKPGAYTPPVLTRPIASFDAYAKGVVTQHDLDRNLSLQNMQITRNADGSAHLTGQLLNTGTAEATIPHVFLTYYDAENQVVWVDHIYIRDAVRPQRMQPIDILLTPASDVEQIGHPGALFANKIQPDVDAQTAWRERLPLPPGMGFASLRVSVNSFEGTSL</sequence>
<accession>A0A0P9DEQ5</accession>
<feature type="transmembrane region" description="Helical" evidence="1">
    <location>
        <begin position="288"/>
        <end position="316"/>
    </location>
</feature>
<reference evidence="2 3" key="1">
    <citation type="submission" date="2015-09" db="EMBL/GenBank/DDBJ databases">
        <title>Draft genome sequence of Kouleothrix aurantiaca JCM 19913.</title>
        <authorList>
            <person name="Hemp J."/>
        </authorList>
    </citation>
    <scope>NUCLEOTIDE SEQUENCE [LARGE SCALE GENOMIC DNA]</scope>
    <source>
        <strain evidence="2 3">COM-B</strain>
    </source>
</reference>
<gene>
    <name evidence="2" type="ORF">SE17_20895</name>
</gene>
<evidence type="ECO:0000256" key="1">
    <source>
        <dbReference type="SAM" id="Phobius"/>
    </source>
</evidence>
<feature type="transmembrane region" description="Helical" evidence="1">
    <location>
        <begin position="12"/>
        <end position="32"/>
    </location>
</feature>
<feature type="transmembrane region" description="Helical" evidence="1">
    <location>
        <begin position="116"/>
        <end position="135"/>
    </location>
</feature>
<proteinExistence type="predicted"/>
<dbReference type="EMBL" id="LJCR01000893">
    <property type="protein sequence ID" value="KPV51489.1"/>
    <property type="molecule type" value="Genomic_DNA"/>
</dbReference>
<keyword evidence="1" id="KW-1133">Transmembrane helix</keyword>
<keyword evidence="1" id="KW-0812">Transmembrane</keyword>
<dbReference type="PATRIC" id="fig|186479.3.peg.10664"/>
<keyword evidence="3" id="KW-1185">Reference proteome</keyword>
<keyword evidence="1" id="KW-0472">Membrane</keyword>
<feature type="non-terminal residue" evidence="2">
    <location>
        <position position="1"/>
    </location>
</feature>
<evidence type="ECO:0000313" key="2">
    <source>
        <dbReference type="EMBL" id="KPV51489.1"/>
    </source>
</evidence>
<evidence type="ECO:0000313" key="3">
    <source>
        <dbReference type="Proteomes" id="UP000050509"/>
    </source>
</evidence>
<dbReference type="AlphaFoldDB" id="A0A0P9DEQ5"/>
<comment type="caution">
    <text evidence="2">The sequence shown here is derived from an EMBL/GenBank/DDBJ whole genome shotgun (WGS) entry which is preliminary data.</text>
</comment>